<organism evidence="2">
    <name type="scientific">hydrothermal vent metagenome</name>
    <dbReference type="NCBI Taxonomy" id="652676"/>
    <lineage>
        <taxon>unclassified sequences</taxon>
        <taxon>metagenomes</taxon>
        <taxon>ecological metagenomes</taxon>
    </lineage>
</organism>
<protein>
    <recommendedName>
        <fullName evidence="1">PD-(D/E)XK endonuclease-like domain-containing protein</fullName>
    </recommendedName>
</protein>
<dbReference type="AlphaFoldDB" id="A0A3B1BRS1"/>
<dbReference type="SUPFAM" id="SSF52540">
    <property type="entry name" value="P-loop containing nucleoside triphosphate hydrolases"/>
    <property type="match status" value="1"/>
</dbReference>
<evidence type="ECO:0000313" key="2">
    <source>
        <dbReference type="EMBL" id="VAX07377.1"/>
    </source>
</evidence>
<reference evidence="2" key="1">
    <citation type="submission" date="2018-06" db="EMBL/GenBank/DDBJ databases">
        <authorList>
            <person name="Zhirakovskaya E."/>
        </authorList>
    </citation>
    <scope>NUCLEOTIDE SEQUENCE</scope>
</reference>
<dbReference type="InterPro" id="IPR011604">
    <property type="entry name" value="PDDEXK-like_dom_sf"/>
</dbReference>
<dbReference type="InterPro" id="IPR027417">
    <property type="entry name" value="P-loop_NTPase"/>
</dbReference>
<dbReference type="Gene3D" id="3.90.320.10">
    <property type="match status" value="1"/>
</dbReference>
<feature type="domain" description="PD-(D/E)XK endonuclease-like" evidence="1">
    <location>
        <begin position="614"/>
        <end position="886"/>
    </location>
</feature>
<accession>A0A3B1BRS1</accession>
<dbReference type="Gene3D" id="3.40.50.300">
    <property type="entry name" value="P-loop containing nucleotide triphosphate hydrolases"/>
    <property type="match status" value="1"/>
</dbReference>
<dbReference type="EMBL" id="UOFY01000015">
    <property type="protein sequence ID" value="VAX07377.1"/>
    <property type="molecule type" value="Genomic_DNA"/>
</dbReference>
<dbReference type="Pfam" id="PF12705">
    <property type="entry name" value="PDDEXK_1"/>
    <property type="match status" value="1"/>
</dbReference>
<dbReference type="InterPro" id="IPR019925">
    <property type="entry name" value="DNA_repair_protein_predicted"/>
</dbReference>
<proteinExistence type="predicted"/>
<evidence type="ECO:0000259" key="1">
    <source>
        <dbReference type="Pfam" id="PF12705"/>
    </source>
</evidence>
<gene>
    <name evidence="2" type="ORF">MNBD_GAMMA25-2656</name>
</gene>
<dbReference type="NCBIfam" id="TIGR03623">
    <property type="entry name" value="probable DNA repair protein"/>
    <property type="match status" value="1"/>
</dbReference>
<sequence length="902" mass="101921">MLKPQLITRSELFSRLEQGAILLTGNLRLCRFLGQAHAEHAAAQKQVVWLTPEVIPLKDWMLQVRETLLINGQIKTGIILNPQQEILLWETIIRNSPEGEALLRPHATARQVQQAWQLLHDWRLEEAADTHDLNEDAQAFLNWCTSFRATCQDKGWISPAQVSNQLSVALRQNNPFVDKTIMLAGFDELTPQQQALFSVLKELGTEIFWQLPEAPSTESGLFKCVDERDEILQMAGWLRQQLNVKPEISIAVIVPNLEQRRAAIVRELSSVLACESAPLFNLSLGRSLSQYPLIQTAFYLLACLHKRIDLATASALLCSPFIRGWELESSSRALLDRRLRETGEPDVSLNTLIYFSTQEASSWFSPLFAEQLRALSQFIDTLPAKNNVGHWAEQFSRYLAVAGWSSGRSLSSEEFQTLEAWQKLLAAFARLDLVSNNIKAQEALAYLRQQASEQTFQAESAAAPVQVLGLYEASGLQFDALWLMGMSDAVWPATARPNPFISLALQRQHEMPHATATRELIVARQLTQRLLTSAATVIVSYPASETGNETLRPSTLFKNLPRLEKSDLSCWQGESWQDLIQKNKQLELLSDDAAPAIDLEHEKVRGGSSIIRLQSNCPFHAFAELRLGARPFAQVDIGLDAMSRGTLMHRVLELVWDTLESQACLLQIEAENKLITLVEDMIRMAIKEMQQALPQSFSHEYLKLESSRLQGYVMRWLELEKQRAPFHLHESERLIETQIKGIPIRLKLDRVDKLDEGGYLVIDYKTGSVTASQWFGERPEEPQLPLYAQIYAHLLDEELQGLVFAQLSAKELGFKGISADGECVPKVKAYTDMKQTREMSSWSAVLDNWKNTVENLALDFKAGKAEVDPLKEGNSCRYCELNTLCRIHEQNILQENMDGVQV</sequence>
<name>A0A3B1BRS1_9ZZZZ</name>
<dbReference type="InterPro" id="IPR038726">
    <property type="entry name" value="PDDEXK_AddAB-type"/>
</dbReference>